<dbReference type="OrthoDB" id="690836at2759"/>
<proteinExistence type="predicted"/>
<accession>A0A811N3L3</accession>
<reference evidence="2" key="1">
    <citation type="submission" date="2020-10" db="EMBL/GenBank/DDBJ databases">
        <authorList>
            <person name="Han B."/>
            <person name="Lu T."/>
            <person name="Zhao Q."/>
            <person name="Huang X."/>
            <person name="Zhao Y."/>
        </authorList>
    </citation>
    <scope>NUCLEOTIDE SEQUENCE</scope>
</reference>
<evidence type="ECO:0000256" key="1">
    <source>
        <dbReference type="SAM" id="SignalP"/>
    </source>
</evidence>
<feature type="signal peptide" evidence="1">
    <location>
        <begin position="1"/>
        <end position="25"/>
    </location>
</feature>
<comment type="caution">
    <text evidence="2">The sequence shown here is derived from an EMBL/GenBank/DDBJ whole genome shotgun (WGS) entry which is preliminary data.</text>
</comment>
<gene>
    <name evidence="2" type="ORF">NCGR_LOCUS11689</name>
</gene>
<evidence type="ECO:0000313" key="3">
    <source>
        <dbReference type="Proteomes" id="UP000604825"/>
    </source>
</evidence>
<name>A0A811N3L3_9POAL</name>
<dbReference type="EMBL" id="CAJGYO010000003">
    <property type="protein sequence ID" value="CAD6217721.1"/>
    <property type="molecule type" value="Genomic_DNA"/>
</dbReference>
<dbReference type="Proteomes" id="UP000604825">
    <property type="component" value="Unassembled WGS sequence"/>
</dbReference>
<feature type="chain" id="PRO_5032944598" evidence="1">
    <location>
        <begin position="26"/>
        <end position="113"/>
    </location>
</feature>
<dbReference type="AlphaFoldDB" id="A0A811N3L3"/>
<evidence type="ECO:0000313" key="2">
    <source>
        <dbReference type="EMBL" id="CAD6217721.1"/>
    </source>
</evidence>
<sequence length="113" mass="11716">MALSFKMAASLVAAVLLLATPQARGWALEDHEVMPDDMVLVEKPAEQVVAAIPGGAGTIMPGSIICLQCRCCSRLNPGKCLITTCCSSLNCDRGGKCNNVQDKCGCAGCDVAN</sequence>
<keyword evidence="3" id="KW-1185">Reference proteome</keyword>
<protein>
    <submittedName>
        <fullName evidence="2">Uncharacterized protein</fullName>
    </submittedName>
</protein>
<organism evidence="2 3">
    <name type="scientific">Miscanthus lutarioriparius</name>
    <dbReference type="NCBI Taxonomy" id="422564"/>
    <lineage>
        <taxon>Eukaryota</taxon>
        <taxon>Viridiplantae</taxon>
        <taxon>Streptophyta</taxon>
        <taxon>Embryophyta</taxon>
        <taxon>Tracheophyta</taxon>
        <taxon>Spermatophyta</taxon>
        <taxon>Magnoliopsida</taxon>
        <taxon>Liliopsida</taxon>
        <taxon>Poales</taxon>
        <taxon>Poaceae</taxon>
        <taxon>PACMAD clade</taxon>
        <taxon>Panicoideae</taxon>
        <taxon>Andropogonodae</taxon>
        <taxon>Andropogoneae</taxon>
        <taxon>Saccharinae</taxon>
        <taxon>Miscanthus</taxon>
    </lineage>
</organism>
<keyword evidence="1" id="KW-0732">Signal</keyword>